<dbReference type="InterPro" id="IPR013121">
    <property type="entry name" value="Fe_red_NAD-bd_6"/>
</dbReference>
<evidence type="ECO:0000256" key="8">
    <source>
        <dbReference type="ARBA" id="ARBA00023065"/>
    </source>
</evidence>
<keyword evidence="6 10" id="KW-1133">Transmembrane helix</keyword>
<keyword evidence="3" id="KW-0813">Transport</keyword>
<dbReference type="PANTHER" id="PTHR32361">
    <property type="entry name" value="FERRIC/CUPRIC REDUCTASE TRANSMEMBRANE COMPONENT"/>
    <property type="match status" value="1"/>
</dbReference>
<proteinExistence type="inferred from homology"/>
<keyword evidence="5" id="KW-0249">Electron transport</keyword>
<sequence>MAFQRRRIAAPETFTFLHTLGARETAVAGGTATTMISSETPNPTIAPYHSGLAGVNQPVNILFKDMLWWSLGIIAMVILTIRILDIGWSRLRQVSAMSVARDKQEYWRFSQWSWMPSLKKNLIYAPIWKKRHNREIKLSSAVNIGTLPSRLHSILLGGYLGSNLIYMFVLNWHNENRFAFCAELRGRSGTLAAVNMVPLIILAGRNNPLIGMLKISFDTYNLFHRWIGRVVVIEALIHTLAWAIVQVTDGGWESVRDRLLHERFIASGTAGTLAMTVLAILAVSPVRHAFYETFLNTHIILAFIIFVMTWIHCATAAIPGGLPQLPYVIAIFVLWMCERLVRLVRLAYYNWSSKGFTEAIAEAMPGECCRLTVYLPRHVEVPPGSHAYIRAAGLSPWENHPFSIAWTEHQDESLPISEKEPLALATRKASTTVSFVIGAHTGFTRKLYNHARAQGRRAVRLRAAFEGPYGGHHSLDSYGHCVLIAGATGITHHMSYLPHLIGGYGAGTVATRRITLVWIVRDYEALEWVRPWMDAVLRMPGRRDILAIKLFITRPKNSREIVSASNTVQMFPGRPNIPLLIRKEVAEQVGAMAVSVCGPGALADDVRAAVRGCLDEGSVVDFIEESFTW</sequence>
<dbReference type="InterPro" id="IPR013130">
    <property type="entry name" value="Fe3_Rdtase_TM_dom"/>
</dbReference>
<evidence type="ECO:0000256" key="5">
    <source>
        <dbReference type="ARBA" id="ARBA00022982"/>
    </source>
</evidence>
<accession>A0AA38S382</accession>
<dbReference type="EMBL" id="JANBVO010000003">
    <property type="protein sequence ID" value="KAJ9155430.1"/>
    <property type="molecule type" value="Genomic_DNA"/>
</dbReference>
<feature type="transmembrane region" description="Helical" evidence="10">
    <location>
        <begin position="154"/>
        <end position="172"/>
    </location>
</feature>
<keyword evidence="13" id="KW-1185">Reference proteome</keyword>
<name>A0AA38S382_9PEZI</name>
<dbReference type="GO" id="GO:0006879">
    <property type="term" value="P:intracellular iron ion homeostasis"/>
    <property type="evidence" value="ECO:0007669"/>
    <property type="project" value="TreeGrafter"/>
</dbReference>
<dbReference type="PANTHER" id="PTHR32361:SF12">
    <property type="entry name" value="PUTATIVE (AFU_ORTHOLOGUE AFUA_1G14340)-RELATED"/>
    <property type="match status" value="1"/>
</dbReference>
<dbReference type="Proteomes" id="UP001174694">
    <property type="component" value="Unassembled WGS sequence"/>
</dbReference>
<keyword evidence="7" id="KW-0560">Oxidoreductase</keyword>
<feature type="transmembrane region" description="Helical" evidence="10">
    <location>
        <begin position="264"/>
        <end position="283"/>
    </location>
</feature>
<organism evidence="12 13">
    <name type="scientific">Pleurostoma richardsiae</name>
    <dbReference type="NCBI Taxonomy" id="41990"/>
    <lineage>
        <taxon>Eukaryota</taxon>
        <taxon>Fungi</taxon>
        <taxon>Dikarya</taxon>
        <taxon>Ascomycota</taxon>
        <taxon>Pezizomycotina</taxon>
        <taxon>Sordariomycetes</taxon>
        <taxon>Sordariomycetidae</taxon>
        <taxon>Calosphaeriales</taxon>
        <taxon>Pleurostomataceae</taxon>
        <taxon>Pleurostoma</taxon>
    </lineage>
</organism>
<comment type="caution">
    <text evidence="12">The sequence shown here is derived from an EMBL/GenBank/DDBJ whole genome shotgun (WGS) entry which is preliminary data.</text>
</comment>
<protein>
    <submittedName>
        <fullName evidence="12">Ferric reductase like transmembrane component</fullName>
    </submittedName>
</protein>
<evidence type="ECO:0000313" key="12">
    <source>
        <dbReference type="EMBL" id="KAJ9155430.1"/>
    </source>
</evidence>
<dbReference type="InterPro" id="IPR017927">
    <property type="entry name" value="FAD-bd_FR_type"/>
</dbReference>
<evidence type="ECO:0000313" key="13">
    <source>
        <dbReference type="Proteomes" id="UP001174694"/>
    </source>
</evidence>
<feature type="domain" description="FAD-binding FR-type" evidence="11">
    <location>
        <begin position="333"/>
        <end position="475"/>
    </location>
</feature>
<dbReference type="CDD" id="cd06186">
    <property type="entry name" value="NOX_Duox_like_FAD_NADP"/>
    <property type="match status" value="1"/>
</dbReference>
<keyword evidence="4 10" id="KW-0812">Transmembrane</keyword>
<dbReference type="GO" id="GO:0015677">
    <property type="term" value="P:copper ion import"/>
    <property type="evidence" value="ECO:0007669"/>
    <property type="project" value="TreeGrafter"/>
</dbReference>
<evidence type="ECO:0000256" key="4">
    <source>
        <dbReference type="ARBA" id="ARBA00022692"/>
    </source>
</evidence>
<dbReference type="AlphaFoldDB" id="A0AA38S382"/>
<comment type="subcellular location">
    <subcellularLocation>
        <location evidence="1">Membrane</location>
        <topology evidence="1">Multi-pass membrane protein</topology>
    </subcellularLocation>
</comment>
<dbReference type="GO" id="GO:0006826">
    <property type="term" value="P:iron ion transport"/>
    <property type="evidence" value="ECO:0007669"/>
    <property type="project" value="TreeGrafter"/>
</dbReference>
<dbReference type="Pfam" id="PF08022">
    <property type="entry name" value="FAD_binding_8"/>
    <property type="match status" value="1"/>
</dbReference>
<evidence type="ECO:0000256" key="6">
    <source>
        <dbReference type="ARBA" id="ARBA00022989"/>
    </source>
</evidence>
<keyword evidence="8" id="KW-0406">Ion transport</keyword>
<evidence type="ECO:0000256" key="2">
    <source>
        <dbReference type="ARBA" id="ARBA00006278"/>
    </source>
</evidence>
<dbReference type="GO" id="GO:0000293">
    <property type="term" value="F:ferric-chelate reductase activity"/>
    <property type="evidence" value="ECO:0007669"/>
    <property type="project" value="UniProtKB-ARBA"/>
</dbReference>
<dbReference type="PROSITE" id="PS51384">
    <property type="entry name" value="FAD_FR"/>
    <property type="match status" value="1"/>
</dbReference>
<evidence type="ECO:0000256" key="3">
    <source>
        <dbReference type="ARBA" id="ARBA00022448"/>
    </source>
</evidence>
<evidence type="ECO:0000256" key="10">
    <source>
        <dbReference type="SAM" id="Phobius"/>
    </source>
</evidence>
<feature type="transmembrane region" description="Helical" evidence="10">
    <location>
        <begin position="295"/>
        <end position="318"/>
    </location>
</feature>
<evidence type="ECO:0000256" key="7">
    <source>
        <dbReference type="ARBA" id="ARBA00023002"/>
    </source>
</evidence>
<evidence type="ECO:0000256" key="1">
    <source>
        <dbReference type="ARBA" id="ARBA00004141"/>
    </source>
</evidence>
<comment type="similarity">
    <text evidence="2">Belongs to the ferric reductase (FRE) family.</text>
</comment>
<dbReference type="InterPro" id="IPR039261">
    <property type="entry name" value="FNR_nucleotide-bd"/>
</dbReference>
<feature type="transmembrane region" description="Helical" evidence="10">
    <location>
        <begin position="226"/>
        <end position="244"/>
    </location>
</feature>
<evidence type="ECO:0000259" key="11">
    <source>
        <dbReference type="PROSITE" id="PS51384"/>
    </source>
</evidence>
<dbReference type="InterPro" id="IPR013112">
    <property type="entry name" value="FAD-bd_8"/>
</dbReference>
<gene>
    <name evidence="12" type="ORF">NKR23_g1633</name>
</gene>
<keyword evidence="9 10" id="KW-0472">Membrane</keyword>
<dbReference type="SUPFAM" id="SSF52343">
    <property type="entry name" value="Ferredoxin reductase-like, C-terminal NADP-linked domain"/>
    <property type="match status" value="1"/>
</dbReference>
<dbReference type="Gene3D" id="3.40.50.80">
    <property type="entry name" value="Nucleotide-binding domain of ferredoxin-NADP reductase (FNR) module"/>
    <property type="match status" value="1"/>
</dbReference>
<dbReference type="GO" id="GO:0005886">
    <property type="term" value="C:plasma membrane"/>
    <property type="evidence" value="ECO:0007669"/>
    <property type="project" value="TreeGrafter"/>
</dbReference>
<dbReference type="Pfam" id="PF01794">
    <property type="entry name" value="Ferric_reduct"/>
    <property type="match status" value="1"/>
</dbReference>
<dbReference type="Pfam" id="PF08030">
    <property type="entry name" value="NAD_binding_6"/>
    <property type="match status" value="1"/>
</dbReference>
<dbReference type="SFLD" id="SFLDG01168">
    <property type="entry name" value="Ferric_reductase_subgroup_(FRE"/>
    <property type="match status" value="1"/>
</dbReference>
<evidence type="ECO:0000256" key="9">
    <source>
        <dbReference type="ARBA" id="ARBA00023136"/>
    </source>
</evidence>
<dbReference type="InterPro" id="IPR051410">
    <property type="entry name" value="Ferric/Cupric_Reductase"/>
</dbReference>
<feature type="transmembrane region" description="Helical" evidence="10">
    <location>
        <begin position="66"/>
        <end position="84"/>
    </location>
</feature>
<dbReference type="SFLD" id="SFLDS00052">
    <property type="entry name" value="Ferric_Reductase_Domain"/>
    <property type="match status" value="1"/>
</dbReference>
<reference evidence="12" key="1">
    <citation type="submission" date="2022-07" db="EMBL/GenBank/DDBJ databases">
        <title>Fungi with potential for degradation of polypropylene.</title>
        <authorList>
            <person name="Gostincar C."/>
        </authorList>
    </citation>
    <scope>NUCLEOTIDE SEQUENCE</scope>
    <source>
        <strain evidence="12">EXF-13308</strain>
    </source>
</reference>